<name>F4Q2A8_CACFS</name>
<dbReference type="GeneID" id="14870112"/>
<dbReference type="KEGG" id="dfa:DFA_06795"/>
<sequence>MSTSSTSIQGHIPSSCIPTTKESLPEGRPAFYLDNSIIVDTSYGVDSRLKLMVPADHCVLIDSNYYQSIKPIAVYHKLIKEIPSTSPQSVPITYYKGWVPGSSSFNASTIQACDDQSNVGNLFNYGSSIPSQTTLSKNVDIGIGTFEIYQTILVYGVSPSFSVCSVYRDDLYAINVTNIRTDPNPDSDVISYLTGRGASRWH</sequence>
<dbReference type="InterPro" id="IPR040927">
    <property type="entry name" value="PF_Monalysin"/>
</dbReference>
<keyword evidence="4" id="KW-1185">Reference proteome</keyword>
<dbReference type="RefSeq" id="XP_004366169.1">
    <property type="nucleotide sequence ID" value="XM_004366112.1"/>
</dbReference>
<reference evidence="4" key="1">
    <citation type="journal article" date="2011" name="Genome Res.">
        <title>Phylogeny-wide analysis of social amoeba genomes highlights ancient origins for complex intercellular communication.</title>
        <authorList>
            <person name="Heidel A.J."/>
            <person name="Lawal H.M."/>
            <person name="Felder M."/>
            <person name="Schilde C."/>
            <person name="Helps N.R."/>
            <person name="Tunggal B."/>
            <person name="Rivero F."/>
            <person name="John U."/>
            <person name="Schleicher M."/>
            <person name="Eichinger L."/>
            <person name="Platzer M."/>
            <person name="Noegel A.A."/>
            <person name="Schaap P."/>
            <person name="Gloeckner G."/>
        </authorList>
    </citation>
    <scope>NUCLEOTIDE SEQUENCE [LARGE SCALE GENOMIC DNA]</scope>
    <source>
        <strain evidence="4">SH3</strain>
    </source>
</reference>
<evidence type="ECO:0000313" key="3">
    <source>
        <dbReference type="EMBL" id="EGG18128.1"/>
    </source>
</evidence>
<dbReference type="PANTHER" id="PTHR35884:SF1">
    <property type="entry name" value="MONALYSIN BETA BARREL PORE-FORMING DOMAIN-CONTAINING PROTEIN-RELATED"/>
    <property type="match status" value="1"/>
</dbReference>
<dbReference type="PANTHER" id="PTHR35884">
    <property type="entry name" value="SMALL AGGREGATE FORMATION PROTEIN"/>
    <property type="match status" value="1"/>
</dbReference>
<dbReference type="Pfam" id="PF18063">
    <property type="entry name" value="BB_PF"/>
    <property type="match status" value="2"/>
</dbReference>
<organism evidence="3 4">
    <name type="scientific">Cavenderia fasciculata</name>
    <name type="common">Slime mold</name>
    <name type="synonym">Dictyostelium fasciculatum</name>
    <dbReference type="NCBI Taxonomy" id="261658"/>
    <lineage>
        <taxon>Eukaryota</taxon>
        <taxon>Amoebozoa</taxon>
        <taxon>Evosea</taxon>
        <taxon>Eumycetozoa</taxon>
        <taxon>Dictyostelia</taxon>
        <taxon>Acytosteliales</taxon>
        <taxon>Cavenderiaceae</taxon>
        <taxon>Cavenderia</taxon>
    </lineage>
</organism>
<dbReference type="GO" id="GO:0031157">
    <property type="term" value="P:regulation of aggregate size involved in sorocarp development"/>
    <property type="evidence" value="ECO:0007669"/>
    <property type="project" value="InterPro"/>
</dbReference>
<protein>
    <recommendedName>
        <fullName evidence="2">Monalysin Pore-forming domain-containing protein</fullName>
    </recommendedName>
</protein>
<gene>
    <name evidence="3" type="ORF">DFA_06795</name>
</gene>
<dbReference type="InterPro" id="IPR038768">
    <property type="entry name" value="SmlA"/>
</dbReference>
<dbReference type="Proteomes" id="UP000007797">
    <property type="component" value="Unassembled WGS sequence"/>
</dbReference>
<evidence type="ECO:0000259" key="2">
    <source>
        <dbReference type="Pfam" id="PF18063"/>
    </source>
</evidence>
<evidence type="ECO:0000313" key="4">
    <source>
        <dbReference type="Proteomes" id="UP000007797"/>
    </source>
</evidence>
<feature type="domain" description="Monalysin Pore-forming" evidence="2">
    <location>
        <begin position="36"/>
        <end position="157"/>
    </location>
</feature>
<feature type="domain" description="Monalysin Pore-forming" evidence="2">
    <location>
        <begin position="159"/>
        <end position="196"/>
    </location>
</feature>
<proteinExistence type="predicted"/>
<evidence type="ECO:0000256" key="1">
    <source>
        <dbReference type="SAM" id="MobiDB-lite"/>
    </source>
</evidence>
<dbReference type="EMBL" id="GL883020">
    <property type="protein sequence ID" value="EGG18128.1"/>
    <property type="molecule type" value="Genomic_DNA"/>
</dbReference>
<feature type="region of interest" description="Disordered" evidence="1">
    <location>
        <begin position="1"/>
        <end position="21"/>
    </location>
</feature>
<accession>F4Q2A8</accession>
<dbReference type="AlphaFoldDB" id="F4Q2A8"/>